<evidence type="ECO:0000313" key="9">
    <source>
        <dbReference type="EMBL" id="MEB3102565.1"/>
    </source>
</evidence>
<organism evidence="9 10">
    <name type="scientific">Ferviditalea candida</name>
    <dbReference type="NCBI Taxonomy" id="3108399"/>
    <lineage>
        <taxon>Bacteria</taxon>
        <taxon>Bacillati</taxon>
        <taxon>Bacillota</taxon>
        <taxon>Bacilli</taxon>
        <taxon>Bacillales</taxon>
        <taxon>Paenibacillaceae</taxon>
        <taxon>Ferviditalea</taxon>
    </lineage>
</organism>
<feature type="domain" description="Glucose-methanol-choline oxidoreductase N-terminal" evidence="6">
    <location>
        <begin position="135"/>
        <end position="323"/>
    </location>
</feature>
<evidence type="ECO:0000256" key="2">
    <source>
        <dbReference type="ARBA" id="ARBA00010790"/>
    </source>
</evidence>
<dbReference type="InterPro" id="IPR051473">
    <property type="entry name" value="P2Ox-like"/>
</dbReference>
<keyword evidence="3" id="KW-0285">Flavoprotein</keyword>
<feature type="domain" description="Glucose-methanol-choline oxidoreductase C-terminal" evidence="8">
    <location>
        <begin position="488"/>
        <end position="542"/>
    </location>
</feature>
<keyword evidence="4" id="KW-0274">FAD</keyword>
<reference evidence="9" key="1">
    <citation type="submission" date="2023-12" db="EMBL/GenBank/DDBJ databases">
        <title>Fervidustalea candida gen. nov., sp. nov., a novel member of the family Paenibacillaceae isolated from a geothermal area.</title>
        <authorList>
            <person name="Li W.-J."/>
            <person name="Jiao J.-Y."/>
            <person name="Chen Y."/>
        </authorList>
    </citation>
    <scope>NUCLEOTIDE SEQUENCE</scope>
    <source>
        <strain evidence="9">SYSU GA230002</strain>
    </source>
</reference>
<dbReference type="Pfam" id="PF00732">
    <property type="entry name" value="GMC_oxred_N"/>
    <property type="match status" value="1"/>
</dbReference>
<feature type="domain" description="FAD-binding" evidence="7">
    <location>
        <begin position="6"/>
        <end position="37"/>
    </location>
</feature>
<sequence length="559" mass="62626">MANKPDYDVVIVGAGAAGGILARELTDAGLQVCLLERGPFFETKDLTMDELRFPIRQNLLWATPRTGGMTWRPHARSGTQKVFPRITHMMDGWGPGGTMNHWGGTSWRYYPETFRHLDVWGQIPNGAIANWPIAYEELEPYYEKFEYRFGVSGDADQILYGPPRKKPYPLPPIEQGYATNHFARACRSLGYKPFPMPTAILSQDYQGRSRTGYCGYCQAFECTIDAKSNTRITEIEEARKKPNFTLLTDHYVVQVTMKDQERVEGVVCLDAAGQAKTITGSIVILSANTLYNVWLLLVSKNHYAPGGIGNQNGQVGKYFHHHPRFGVNGQFAEKMHVHIGPSESLTAVTEFTENHFDHTGLGFVMGGYIYGARVTGSAGLPIEYAQYVELPEGVSGWGPSFKQFIEQTYSFYYQVHTFLTDPPLLSSFIDLDPGYKNGLGLPLPRITFDWSPQLKNMHRFFHEKVVGILRAGEAKRIWGGNLSPPWYLSHPSGGTRMGENTSESVTDRYGKVHGLNNLYIAGNSLFPTMPCFNVTETIGALAYWQADHIRHGIEHGAFI</sequence>
<evidence type="ECO:0000259" key="7">
    <source>
        <dbReference type="Pfam" id="PF01494"/>
    </source>
</evidence>
<dbReference type="InterPro" id="IPR007867">
    <property type="entry name" value="GMC_OxRtase_C"/>
</dbReference>
<dbReference type="Proteomes" id="UP001310386">
    <property type="component" value="Unassembled WGS sequence"/>
</dbReference>
<dbReference type="PANTHER" id="PTHR42784">
    <property type="entry name" value="PYRANOSE 2-OXIDASE"/>
    <property type="match status" value="1"/>
</dbReference>
<name>A0ABU5ZJ89_9BACL</name>
<accession>A0ABU5ZJ89</accession>
<dbReference type="RefSeq" id="WP_371754689.1">
    <property type="nucleotide sequence ID" value="NZ_JAYJLD010000019.1"/>
</dbReference>
<keyword evidence="5" id="KW-0560">Oxidoreductase</keyword>
<evidence type="ECO:0000256" key="1">
    <source>
        <dbReference type="ARBA" id="ARBA00001974"/>
    </source>
</evidence>
<dbReference type="InterPro" id="IPR000172">
    <property type="entry name" value="GMC_OxRdtase_N"/>
</dbReference>
<evidence type="ECO:0000256" key="4">
    <source>
        <dbReference type="ARBA" id="ARBA00022827"/>
    </source>
</evidence>
<keyword evidence="10" id="KW-1185">Reference proteome</keyword>
<dbReference type="Gene3D" id="3.50.50.60">
    <property type="entry name" value="FAD/NAD(P)-binding domain"/>
    <property type="match status" value="2"/>
</dbReference>
<evidence type="ECO:0000313" key="10">
    <source>
        <dbReference type="Proteomes" id="UP001310386"/>
    </source>
</evidence>
<evidence type="ECO:0000259" key="6">
    <source>
        <dbReference type="Pfam" id="PF00732"/>
    </source>
</evidence>
<dbReference type="EMBL" id="JAYJLD010000019">
    <property type="protein sequence ID" value="MEB3102565.1"/>
    <property type="molecule type" value="Genomic_DNA"/>
</dbReference>
<proteinExistence type="inferred from homology"/>
<gene>
    <name evidence="9" type="ORF">VF724_12920</name>
</gene>
<protein>
    <submittedName>
        <fullName evidence="9">GMC family oxidoreductase</fullName>
    </submittedName>
</protein>
<evidence type="ECO:0000256" key="5">
    <source>
        <dbReference type="ARBA" id="ARBA00023002"/>
    </source>
</evidence>
<dbReference type="InterPro" id="IPR036188">
    <property type="entry name" value="FAD/NAD-bd_sf"/>
</dbReference>
<dbReference type="InterPro" id="IPR002938">
    <property type="entry name" value="FAD-bd"/>
</dbReference>
<comment type="cofactor">
    <cofactor evidence="1">
        <name>FAD</name>
        <dbReference type="ChEBI" id="CHEBI:57692"/>
    </cofactor>
</comment>
<comment type="caution">
    <text evidence="9">The sequence shown here is derived from an EMBL/GenBank/DDBJ whole genome shotgun (WGS) entry which is preliminary data.</text>
</comment>
<comment type="similarity">
    <text evidence="2">Belongs to the GMC oxidoreductase family.</text>
</comment>
<evidence type="ECO:0000256" key="3">
    <source>
        <dbReference type="ARBA" id="ARBA00022630"/>
    </source>
</evidence>
<dbReference type="PANTHER" id="PTHR42784:SF1">
    <property type="entry name" value="PYRANOSE 2-OXIDASE"/>
    <property type="match status" value="1"/>
</dbReference>
<dbReference type="Pfam" id="PF05199">
    <property type="entry name" value="GMC_oxred_C"/>
    <property type="match status" value="1"/>
</dbReference>
<dbReference type="SUPFAM" id="SSF51905">
    <property type="entry name" value="FAD/NAD(P)-binding domain"/>
    <property type="match status" value="1"/>
</dbReference>
<evidence type="ECO:0000259" key="8">
    <source>
        <dbReference type="Pfam" id="PF05199"/>
    </source>
</evidence>
<dbReference type="Pfam" id="PF01494">
    <property type="entry name" value="FAD_binding_3"/>
    <property type="match status" value="1"/>
</dbReference>